<dbReference type="GO" id="GO:0005634">
    <property type="term" value="C:nucleus"/>
    <property type="evidence" value="ECO:0007669"/>
    <property type="project" value="UniProtKB-SubCell"/>
</dbReference>
<feature type="compositionally biased region" description="Basic and acidic residues" evidence="7">
    <location>
        <begin position="51"/>
        <end position="66"/>
    </location>
</feature>
<dbReference type="CDD" id="cd05513">
    <property type="entry name" value="Bromo_brd7_like"/>
    <property type="match status" value="1"/>
</dbReference>
<dbReference type="GO" id="GO:0006357">
    <property type="term" value="P:regulation of transcription by RNA polymerase II"/>
    <property type="evidence" value="ECO:0007669"/>
    <property type="project" value="TreeGrafter"/>
</dbReference>
<dbReference type="SUPFAM" id="SSF47370">
    <property type="entry name" value="Bromodomain"/>
    <property type="match status" value="1"/>
</dbReference>
<gene>
    <name evidence="9" type="primary">EOG090X04G3</name>
</gene>
<organism evidence="9">
    <name type="scientific">Lynceus sp. MCZ IZ 141354</name>
    <dbReference type="NCBI Taxonomy" id="1930659"/>
    <lineage>
        <taxon>Eukaryota</taxon>
        <taxon>Metazoa</taxon>
        <taxon>Ecdysozoa</taxon>
        <taxon>Arthropoda</taxon>
        <taxon>Crustacea</taxon>
        <taxon>Branchiopoda</taxon>
        <taxon>Diplostraca</taxon>
        <taxon>Laevicaudata</taxon>
        <taxon>Lynceidae</taxon>
        <taxon>Lynceus</taxon>
    </lineage>
</organism>
<evidence type="ECO:0000256" key="6">
    <source>
        <dbReference type="PROSITE-ProRule" id="PRU00035"/>
    </source>
</evidence>
<reference evidence="9" key="1">
    <citation type="submission" date="2021-04" db="EMBL/GenBank/DDBJ databases">
        <authorList>
            <person name="Cornetti L."/>
        </authorList>
    </citation>
    <scope>NUCLEOTIDE SEQUENCE</scope>
</reference>
<dbReference type="PANTHER" id="PTHR22881">
    <property type="entry name" value="BROMODOMAIN CONTAINING PROTEIN"/>
    <property type="match status" value="1"/>
</dbReference>
<feature type="domain" description="Bromo" evidence="8">
    <location>
        <begin position="166"/>
        <end position="236"/>
    </location>
</feature>
<dbReference type="Pfam" id="PF12024">
    <property type="entry name" value="DUF3512"/>
    <property type="match status" value="1"/>
</dbReference>
<dbReference type="InterPro" id="IPR051831">
    <property type="entry name" value="Bromodomain_contain_prot"/>
</dbReference>
<evidence type="ECO:0000259" key="8">
    <source>
        <dbReference type="PROSITE" id="PS50014"/>
    </source>
</evidence>
<dbReference type="AlphaFoldDB" id="A0A9N6WR26"/>
<evidence type="ECO:0000256" key="7">
    <source>
        <dbReference type="SAM" id="MobiDB-lite"/>
    </source>
</evidence>
<dbReference type="Gene3D" id="1.20.920.10">
    <property type="entry name" value="Bromodomain-like"/>
    <property type="match status" value="1"/>
</dbReference>
<evidence type="ECO:0000256" key="4">
    <source>
        <dbReference type="ARBA" id="ARBA00023163"/>
    </source>
</evidence>
<keyword evidence="4" id="KW-0804">Transcription</keyword>
<protein>
    <submittedName>
        <fullName evidence="9">EOG090X04G3</fullName>
    </submittedName>
</protein>
<dbReference type="PROSITE" id="PS50014">
    <property type="entry name" value="BROMODOMAIN_2"/>
    <property type="match status" value="1"/>
</dbReference>
<dbReference type="InterPro" id="IPR001487">
    <property type="entry name" value="Bromodomain"/>
</dbReference>
<name>A0A9N6WR26_9CRUS</name>
<dbReference type="InterPro" id="IPR036427">
    <property type="entry name" value="Bromodomain-like_sf"/>
</dbReference>
<feature type="region of interest" description="Disordered" evidence="7">
    <location>
        <begin position="1"/>
        <end position="129"/>
    </location>
</feature>
<dbReference type="SMART" id="SM00297">
    <property type="entry name" value="BROMO"/>
    <property type="match status" value="1"/>
</dbReference>
<comment type="subcellular location">
    <subcellularLocation>
        <location evidence="1">Nucleus</location>
    </subcellularLocation>
</comment>
<dbReference type="PRINTS" id="PR00503">
    <property type="entry name" value="BROMODOMAIN"/>
</dbReference>
<feature type="compositionally biased region" description="Basic residues" evidence="7">
    <location>
        <begin position="67"/>
        <end position="97"/>
    </location>
</feature>
<dbReference type="InterPro" id="IPR021900">
    <property type="entry name" value="DUF3512"/>
</dbReference>
<evidence type="ECO:0000256" key="2">
    <source>
        <dbReference type="ARBA" id="ARBA00023015"/>
    </source>
</evidence>
<evidence type="ECO:0000256" key="3">
    <source>
        <dbReference type="ARBA" id="ARBA00023117"/>
    </source>
</evidence>
<feature type="compositionally biased region" description="Basic residues" evidence="7">
    <location>
        <begin position="1"/>
        <end position="11"/>
    </location>
</feature>
<keyword evidence="5" id="KW-0539">Nucleus</keyword>
<dbReference type="EMBL" id="OC988810">
    <property type="protein sequence ID" value="CAG4645465.1"/>
    <property type="molecule type" value="Genomic_DNA"/>
</dbReference>
<evidence type="ECO:0000256" key="1">
    <source>
        <dbReference type="ARBA" id="ARBA00004123"/>
    </source>
</evidence>
<keyword evidence="3 6" id="KW-0103">Bromodomain</keyword>
<keyword evidence="2" id="KW-0805">Transcription regulation</keyword>
<evidence type="ECO:0000313" key="9">
    <source>
        <dbReference type="EMBL" id="CAG4645465.1"/>
    </source>
</evidence>
<evidence type="ECO:0000256" key="5">
    <source>
        <dbReference type="ARBA" id="ARBA00023242"/>
    </source>
</evidence>
<proteinExistence type="predicted"/>
<dbReference type="PANTHER" id="PTHR22881:SF27">
    <property type="entry name" value="BROMODOMAIN CONTAINING 7_9"/>
    <property type="match status" value="1"/>
</dbReference>
<accession>A0A9N6WR26</accession>
<dbReference type="Pfam" id="PF00439">
    <property type="entry name" value="Bromodomain"/>
    <property type="match status" value="1"/>
</dbReference>
<sequence>MGSKKHKKHKSERWEKYQGSFTDRPQLRLILKVGGSTPEHSDSSASQTRLPVEEESQHSFMGERLEKHKKKKKEKKKKREKDKEKKKHKKDKEKKRREREESGNETDNPQDKSDQQHQYEVISNPTRPILKITTAEGREKRTCVLRQRQERPALQKLLDTVLSALERKDPRQFFAWPVTDSIAPGYSQIITKPMDFSSIRAKIDNNEYKSLMEMGDDFTLMCNNAMTYNQPDTVYYKAAKRLLHSGVKILSTGKIRRLVPTICNFGELTTEQLGFEPLEESFAMVGQDDDKQEVSSDADMETARDKFLTDGPDHFEGLPDEMTADEILEQVQEASEKAAERLEHKYPNAHVGFLRKKKDGTTSLAILTPHSGCEPGSMERPVTLGELLGKVQGGSGSTQLQGFREDRRNLVKGCKPIYYNAFTSFAPSYDSTFANLTKEDADLVNATYGDDVAVQYAESVLNFVKDCDYALHIADELLNLMTHGEHASVAKMLDEKRKQEQQVKVQQLEQEATINFDSLRSLGDIGIDVSFLDSMETQYVAQYSSQSRLDETGVLISTLEKVQRERLSQMPPANLSNMPGPSEMEVKLVERITDGLTQMAKQVHPSDVASTTALRKAMGISSGHEAEQKNDSIETLPKMEVQSNDNLDELRVFLSSSDKTDAVMAEIFN</sequence>